<name>A0A9N9KT12_9HELO</name>
<evidence type="ECO:0000313" key="2">
    <source>
        <dbReference type="EMBL" id="CAG8951042.1"/>
    </source>
</evidence>
<reference evidence="2" key="1">
    <citation type="submission" date="2021-07" db="EMBL/GenBank/DDBJ databases">
        <authorList>
            <person name="Durling M."/>
        </authorList>
    </citation>
    <scope>NUCLEOTIDE SEQUENCE</scope>
</reference>
<proteinExistence type="predicted"/>
<dbReference type="EMBL" id="CAJVRL010000039">
    <property type="protein sequence ID" value="CAG8951042.1"/>
    <property type="molecule type" value="Genomic_DNA"/>
</dbReference>
<dbReference type="OrthoDB" id="2351940at2759"/>
<keyword evidence="3" id="KW-1185">Reference proteome</keyword>
<dbReference type="AlphaFoldDB" id="A0A9N9KT12"/>
<feature type="compositionally biased region" description="Basic and acidic residues" evidence="1">
    <location>
        <begin position="166"/>
        <end position="175"/>
    </location>
</feature>
<protein>
    <recommendedName>
        <fullName evidence="4">Regulator of chromosome condensation-like protein</fullName>
    </recommendedName>
</protein>
<comment type="caution">
    <text evidence="2">The sequence shown here is derived from an EMBL/GenBank/DDBJ whole genome shotgun (WGS) entry which is preliminary data.</text>
</comment>
<feature type="region of interest" description="Disordered" evidence="1">
    <location>
        <begin position="425"/>
        <end position="487"/>
    </location>
</feature>
<feature type="compositionally biased region" description="Polar residues" evidence="1">
    <location>
        <begin position="425"/>
        <end position="442"/>
    </location>
</feature>
<accession>A0A9N9KT12</accession>
<evidence type="ECO:0000313" key="3">
    <source>
        <dbReference type="Proteomes" id="UP000696280"/>
    </source>
</evidence>
<feature type="region of interest" description="Disordered" evidence="1">
    <location>
        <begin position="121"/>
        <end position="188"/>
    </location>
</feature>
<gene>
    <name evidence="2" type="ORF">HYFRA_00006440</name>
</gene>
<organism evidence="2 3">
    <name type="scientific">Hymenoscyphus fraxineus</name>
    <dbReference type="NCBI Taxonomy" id="746836"/>
    <lineage>
        <taxon>Eukaryota</taxon>
        <taxon>Fungi</taxon>
        <taxon>Dikarya</taxon>
        <taxon>Ascomycota</taxon>
        <taxon>Pezizomycotina</taxon>
        <taxon>Leotiomycetes</taxon>
        <taxon>Helotiales</taxon>
        <taxon>Helotiaceae</taxon>
        <taxon>Hymenoscyphus</taxon>
    </lineage>
</organism>
<feature type="compositionally biased region" description="Polar residues" evidence="1">
    <location>
        <begin position="176"/>
        <end position="187"/>
    </location>
</feature>
<sequence>MKSEGVKEFTAQWRAIGGGTKVASYSTDGRQSNNLNNLRASANETADQIIRDILDDTRSPDEISPSGELYRFVERFHRTRGIENSHRSAQQLPSLRDNLRAITMSSDPDPDRRRRLQRDALQSSPLFAPPPQPQALEPTSRDRLINSRLSALARRTGRPRMLPSDRYQESQRGWRDNNSTSSASNFTLGDIGEARMRLEDASNMMEDASSSLRARLEDPLPSLPSSGTEYPDPESRRVKRRKLNTDKKDAGFQGFSYGRYGQVEPGKLKMEIVSCDGGIFEMHRGEPREEYEPENVLLDDTSVYCTKSNRCNLVLRHQGNTTFCLTELIIKAPHKDYTAPIQDGLVFVSMTSDDLLTRTANYQIQYSPPRNRRSALDRSQDELPPIISIRHNVGDGTMSTAQARARRLYDIGLQDEDCDSRTAQIPTDFTSTAPGFSNTTECSDSEDDSNNIGLRPRHRRPAQYTPFDDGDSDWGEDLPRPPETPWHEYYLGASTMAPSLRRRETASNITLDGNSEASQATQESVEAEGGELMIPHAKFFIESNKSKCTVKFDPPVSGRFILLKMWSPHPSPSENIDIQSIVCKGFAGPRYFPALGLR</sequence>
<evidence type="ECO:0008006" key="4">
    <source>
        <dbReference type="Google" id="ProtNLM"/>
    </source>
</evidence>
<feature type="region of interest" description="Disordered" evidence="1">
    <location>
        <begin position="217"/>
        <end position="242"/>
    </location>
</feature>
<dbReference type="Proteomes" id="UP000696280">
    <property type="component" value="Unassembled WGS sequence"/>
</dbReference>
<evidence type="ECO:0000256" key="1">
    <source>
        <dbReference type="SAM" id="MobiDB-lite"/>
    </source>
</evidence>